<dbReference type="Pfam" id="PF13599">
    <property type="entry name" value="Pentapeptide_4"/>
    <property type="match status" value="1"/>
</dbReference>
<proteinExistence type="predicted"/>
<dbReference type="RefSeq" id="WP_076005117.1">
    <property type="nucleotide sequence ID" value="NZ_CP018258.1"/>
</dbReference>
<protein>
    <recommendedName>
        <fullName evidence="3">Pentapeptide repeat-containing protein</fullName>
    </recommendedName>
</protein>
<dbReference type="SUPFAM" id="SSF141571">
    <property type="entry name" value="Pentapeptide repeat-like"/>
    <property type="match status" value="1"/>
</dbReference>
<dbReference type="Proteomes" id="UP000185934">
    <property type="component" value="Chromosome"/>
</dbReference>
<dbReference type="KEGG" id="dfo:Dform_01538"/>
<reference evidence="2" key="1">
    <citation type="submission" date="2016-11" db="EMBL/GenBank/DDBJ databases">
        <title>Dehalogenimonas formicexedens sp. nov., a chlorinated alkane respiring bacterium isolated from contaminated groundwater.</title>
        <authorList>
            <person name="Key T.A."/>
            <person name="Bowman K.S."/>
            <person name="Lee I."/>
            <person name="Chun J."/>
            <person name="Albuquerque L."/>
            <person name="da Costa M.S."/>
            <person name="Rainey F.A."/>
            <person name="Moe W.M."/>
        </authorList>
    </citation>
    <scope>NUCLEOTIDE SEQUENCE [LARGE SCALE GENOMIC DNA]</scope>
    <source>
        <strain evidence="2">NSZ-14</strain>
    </source>
</reference>
<sequence length="191" mass="21915">MIFKKKAYYQESFTSLSLDGEAFEGIEFEECQFYKCSFVNCTFEGCKFLECKINECRFSADKVPHTRFIEVKFTTSQLIGIDWTKADAIEGLEFTDSKLNYSNFRLLKPPRIKMIRCEAKEADFTEADLTGAIFTGTDFENSRFFKTNLTGADFKGAKNYFIDARVNTLKKTKFSMPEALSLLNGLDVIIE</sequence>
<name>A0A1P8F8U8_9CHLR</name>
<accession>A0A1P8F8U8</accession>
<dbReference type="EMBL" id="CP018258">
    <property type="protein sequence ID" value="APV44860.1"/>
    <property type="molecule type" value="Genomic_DNA"/>
</dbReference>
<dbReference type="OrthoDB" id="9798656at2"/>
<evidence type="ECO:0000313" key="1">
    <source>
        <dbReference type="EMBL" id="APV44860.1"/>
    </source>
</evidence>
<dbReference type="PANTHER" id="PTHR42999">
    <property type="entry name" value="ANTIBIOTIC RESISTANCE PROTEIN MCBG"/>
    <property type="match status" value="1"/>
</dbReference>
<gene>
    <name evidence="1" type="ORF">Dform_01538</name>
</gene>
<dbReference type="InterPro" id="IPR001646">
    <property type="entry name" value="5peptide_repeat"/>
</dbReference>
<dbReference type="STRING" id="1839801.Dform_01538"/>
<dbReference type="AlphaFoldDB" id="A0A1P8F8U8"/>
<dbReference type="PANTHER" id="PTHR42999:SF1">
    <property type="entry name" value="PENTAPEPTIDE REPEAT-CONTAINING PROTEIN"/>
    <property type="match status" value="1"/>
</dbReference>
<evidence type="ECO:0008006" key="3">
    <source>
        <dbReference type="Google" id="ProtNLM"/>
    </source>
</evidence>
<keyword evidence="2" id="KW-1185">Reference proteome</keyword>
<organism evidence="1 2">
    <name type="scientific">Dehalogenimonas formicexedens</name>
    <dbReference type="NCBI Taxonomy" id="1839801"/>
    <lineage>
        <taxon>Bacteria</taxon>
        <taxon>Bacillati</taxon>
        <taxon>Chloroflexota</taxon>
        <taxon>Dehalococcoidia</taxon>
        <taxon>Dehalococcoidales</taxon>
        <taxon>Dehalococcoidaceae</taxon>
        <taxon>Dehalogenimonas</taxon>
    </lineage>
</organism>
<dbReference type="Gene3D" id="2.160.20.80">
    <property type="entry name" value="E3 ubiquitin-protein ligase SopA"/>
    <property type="match status" value="1"/>
</dbReference>
<dbReference type="InterPro" id="IPR052949">
    <property type="entry name" value="PA_immunity-related"/>
</dbReference>
<dbReference type="Pfam" id="PF00805">
    <property type="entry name" value="Pentapeptide"/>
    <property type="match status" value="1"/>
</dbReference>
<evidence type="ECO:0000313" key="2">
    <source>
        <dbReference type="Proteomes" id="UP000185934"/>
    </source>
</evidence>